<proteinExistence type="predicted"/>
<sequence>MFRTTGRTLWSPQRLFKRTIVGFVLGSSGLLYCLHTTRTLHLDGQDTPLAPADGHPTSIKTLLSHPSDVNSRLRERERSHIAKDKTSGISRYDVSQISSNYPCEDDHGEIIVPTPSSQWAFFAIFDGHNGWETSRYLSKNLIPAIIGALADTYGKYLHDHDIDNTTSTPSPPPEAIDDTIKETFTRLDDDIVNTPLENVFSSSSREAATRLLAPAYSGSCAILGFYDSQTRLLRVALTGDSRAVLGRRVVNDGGKVTYDVRVLSRDQNGDNELEVSRLGALHPGESDLTKGNRVMGWGMSRAFGDAQMKWSLDVQARLKAGYLGRTPYRNVLTPPYFTAEPVITTTEIKSGDFLILASDGLWECLSNEEAVGLTGLWAVNQQSKEEQSDKAFTPKDLPVTLGTDTTERYAYWRADKKFTIIDPNAATHLIRNALGGADTDLTAALFNIKSPRSRSYMDDITAVVVFFDDD</sequence>
<keyword evidence="2" id="KW-1185">Reference proteome</keyword>
<name>A0ACB8BFP9_9AGAM</name>
<dbReference type="EMBL" id="MU266419">
    <property type="protein sequence ID" value="KAH7924681.1"/>
    <property type="molecule type" value="Genomic_DNA"/>
</dbReference>
<dbReference type="Proteomes" id="UP000790709">
    <property type="component" value="Unassembled WGS sequence"/>
</dbReference>
<comment type="caution">
    <text evidence="1">The sequence shown here is derived from an EMBL/GenBank/DDBJ whole genome shotgun (WGS) entry which is preliminary data.</text>
</comment>
<protein>
    <submittedName>
        <fullName evidence="1">Protein serine threonine phosphatase 2C</fullName>
    </submittedName>
</protein>
<evidence type="ECO:0000313" key="1">
    <source>
        <dbReference type="EMBL" id="KAH7924681.1"/>
    </source>
</evidence>
<accession>A0ACB8BFP9</accession>
<evidence type="ECO:0000313" key="2">
    <source>
        <dbReference type="Proteomes" id="UP000790709"/>
    </source>
</evidence>
<reference evidence="1" key="1">
    <citation type="journal article" date="2021" name="New Phytol.">
        <title>Evolutionary innovations through gain and loss of genes in the ectomycorrhizal Boletales.</title>
        <authorList>
            <person name="Wu G."/>
            <person name="Miyauchi S."/>
            <person name="Morin E."/>
            <person name="Kuo A."/>
            <person name="Drula E."/>
            <person name="Varga T."/>
            <person name="Kohler A."/>
            <person name="Feng B."/>
            <person name="Cao Y."/>
            <person name="Lipzen A."/>
            <person name="Daum C."/>
            <person name="Hundley H."/>
            <person name="Pangilinan J."/>
            <person name="Johnson J."/>
            <person name="Barry K."/>
            <person name="LaButti K."/>
            <person name="Ng V."/>
            <person name="Ahrendt S."/>
            <person name="Min B."/>
            <person name="Choi I.G."/>
            <person name="Park H."/>
            <person name="Plett J.M."/>
            <person name="Magnuson J."/>
            <person name="Spatafora J.W."/>
            <person name="Nagy L.G."/>
            <person name="Henrissat B."/>
            <person name="Grigoriev I.V."/>
            <person name="Yang Z.L."/>
            <person name="Xu J."/>
            <person name="Martin F.M."/>
        </authorList>
    </citation>
    <scope>NUCLEOTIDE SEQUENCE</scope>
    <source>
        <strain evidence="1">KUC20120723A-06</strain>
    </source>
</reference>
<organism evidence="1 2">
    <name type="scientific">Leucogyrophana mollusca</name>
    <dbReference type="NCBI Taxonomy" id="85980"/>
    <lineage>
        <taxon>Eukaryota</taxon>
        <taxon>Fungi</taxon>
        <taxon>Dikarya</taxon>
        <taxon>Basidiomycota</taxon>
        <taxon>Agaricomycotina</taxon>
        <taxon>Agaricomycetes</taxon>
        <taxon>Agaricomycetidae</taxon>
        <taxon>Boletales</taxon>
        <taxon>Boletales incertae sedis</taxon>
        <taxon>Leucogyrophana</taxon>
    </lineage>
</organism>
<gene>
    <name evidence="1" type="ORF">BV22DRAFT_1195764</name>
</gene>